<keyword evidence="1 4" id="KW-0413">Isomerase</keyword>
<comment type="cofactor">
    <cofactor evidence="1">
        <name>K(+)</name>
        <dbReference type="ChEBI" id="CHEBI:29103"/>
    </cofactor>
    <text evidence="1">Binds 1 potassium ion per subunit.</text>
</comment>
<comment type="similarity">
    <text evidence="1">Belongs to the NnrE/AIBP family.</text>
</comment>
<dbReference type="AlphaFoldDB" id="A0A4R8XKL5"/>
<feature type="binding site" evidence="1">
    <location>
        <position position="51"/>
    </location>
    <ligand>
        <name>K(+)</name>
        <dbReference type="ChEBI" id="CHEBI:29103"/>
    </ligand>
</feature>
<keyword evidence="1" id="KW-0520">NAD</keyword>
<dbReference type="InterPro" id="IPR036652">
    <property type="entry name" value="YjeF_N_dom_sf"/>
</dbReference>
<evidence type="ECO:0000259" key="3">
    <source>
        <dbReference type="PROSITE" id="PS51385"/>
    </source>
</evidence>
<sequence length="220" mass="21580">MREAEAPFLAAGVPLMERASVALAGETAALLEERGGVPGARVLVLAGAGNNGGDALHAAALLAAQGARVAIVPTAARLYEGGLLAALAAGAALLPLDVTDAALAGAARASAVILDGILGTGTSASPALRGRAREVVAAILPVLHGDAVPRVIAVDLPSGIGVDDGAVPDPTVLPADLTVTFGGCKPGLLREPAANLTGRIVVADIGIGDELERIAARDRG</sequence>
<keyword evidence="1" id="KW-0547">Nucleotide-binding</keyword>
<feature type="domain" description="Rhodanese" evidence="2">
    <location>
        <begin position="28"/>
        <end position="95"/>
    </location>
</feature>
<dbReference type="SUPFAM" id="SSF64153">
    <property type="entry name" value="YjeF N-terminal domain-like"/>
    <property type="match status" value="1"/>
</dbReference>
<accession>A0A4R8XKL5</accession>
<dbReference type="PROSITE" id="PS50206">
    <property type="entry name" value="RHODANESE_3"/>
    <property type="match status" value="1"/>
</dbReference>
<dbReference type="Proteomes" id="UP000298433">
    <property type="component" value="Unassembled WGS sequence"/>
</dbReference>
<keyword evidence="5" id="KW-1185">Reference proteome</keyword>
<reference evidence="4 5" key="1">
    <citation type="submission" date="2019-03" db="EMBL/GenBank/DDBJ databases">
        <title>Genomics of glacier-inhabiting Cryobacterium strains.</title>
        <authorList>
            <person name="Liu Q."/>
            <person name="Xin Y.-H."/>
        </authorList>
    </citation>
    <scope>NUCLEOTIDE SEQUENCE [LARGE SCALE GENOMIC DNA]</scope>
    <source>
        <strain evidence="4 5">TMT2-48-2</strain>
    </source>
</reference>
<gene>
    <name evidence="1" type="primary">nnrE</name>
    <name evidence="4" type="ORF">E3T23_13290</name>
</gene>
<proteinExistence type="inferred from homology"/>
<dbReference type="InterPro" id="IPR001763">
    <property type="entry name" value="Rhodanese-like_dom"/>
</dbReference>
<protein>
    <recommendedName>
        <fullName evidence="1">NAD(P)H-hydrate epimerase</fullName>
        <ecNumber evidence="1">5.1.99.6</ecNumber>
    </recommendedName>
    <alternativeName>
        <fullName evidence="1">NAD(P)HX epimerase</fullName>
    </alternativeName>
</protein>
<keyword evidence="1" id="KW-0479">Metal-binding</keyword>
<comment type="catalytic activity">
    <reaction evidence="1">
        <text>(6R)-NADHX = (6S)-NADHX</text>
        <dbReference type="Rhea" id="RHEA:32215"/>
        <dbReference type="ChEBI" id="CHEBI:64074"/>
        <dbReference type="ChEBI" id="CHEBI:64075"/>
        <dbReference type="EC" id="5.1.99.6"/>
    </reaction>
</comment>
<dbReference type="GO" id="GO:0046872">
    <property type="term" value="F:metal ion binding"/>
    <property type="evidence" value="ECO:0007669"/>
    <property type="project" value="UniProtKB-KW"/>
</dbReference>
<comment type="caution">
    <text evidence="1">Lacks conserved residue(s) required for the propagation of feature annotation.</text>
</comment>
<name>A0A4R8XKL5_9MICO</name>
<feature type="domain" description="YjeF N-terminal" evidence="3">
    <location>
        <begin position="1"/>
        <end position="213"/>
    </location>
</feature>
<comment type="function">
    <text evidence="1">Catalyzes the epimerization of the S- and R-forms of NAD(P)HX, a damaged form of NAD(P)H that is a result of enzymatic or heat-dependent hydration. This is a prerequisite for the S-specific NAD(P)H-hydrate dehydratase to allow the repair of both epimers of NAD(P)HX.</text>
</comment>
<feature type="binding site" evidence="1">
    <location>
        <position position="158"/>
    </location>
    <ligand>
        <name>K(+)</name>
        <dbReference type="ChEBI" id="CHEBI:29103"/>
    </ligand>
</feature>
<organism evidence="4 5">
    <name type="scientific">Cryobacterium cheniae</name>
    <dbReference type="NCBI Taxonomy" id="1259262"/>
    <lineage>
        <taxon>Bacteria</taxon>
        <taxon>Bacillati</taxon>
        <taxon>Actinomycetota</taxon>
        <taxon>Actinomycetes</taxon>
        <taxon>Micrococcales</taxon>
        <taxon>Microbacteriaceae</taxon>
        <taxon>Cryobacterium</taxon>
    </lineage>
</organism>
<dbReference type="InterPro" id="IPR004443">
    <property type="entry name" value="YjeF_N_dom"/>
</dbReference>
<evidence type="ECO:0000256" key="1">
    <source>
        <dbReference type="HAMAP-Rule" id="MF_01966"/>
    </source>
</evidence>
<dbReference type="NCBIfam" id="TIGR00197">
    <property type="entry name" value="yjeF_nterm"/>
    <property type="match status" value="1"/>
</dbReference>
<dbReference type="GO" id="GO:0000166">
    <property type="term" value="F:nucleotide binding"/>
    <property type="evidence" value="ECO:0007669"/>
    <property type="project" value="UniProtKB-KW"/>
</dbReference>
<comment type="catalytic activity">
    <reaction evidence="1">
        <text>(6R)-NADPHX = (6S)-NADPHX</text>
        <dbReference type="Rhea" id="RHEA:32227"/>
        <dbReference type="ChEBI" id="CHEBI:64076"/>
        <dbReference type="ChEBI" id="CHEBI:64077"/>
        <dbReference type="EC" id="5.1.99.6"/>
    </reaction>
</comment>
<evidence type="ECO:0000313" key="4">
    <source>
        <dbReference type="EMBL" id="TFC77447.1"/>
    </source>
</evidence>
<keyword evidence="1" id="KW-0630">Potassium</keyword>
<dbReference type="HAMAP" id="MF_01966">
    <property type="entry name" value="NADHX_epimerase"/>
    <property type="match status" value="1"/>
</dbReference>
<dbReference type="Gene3D" id="3.40.50.10260">
    <property type="entry name" value="YjeF N-terminal domain"/>
    <property type="match status" value="1"/>
</dbReference>
<dbReference type="Pfam" id="PF03853">
    <property type="entry name" value="YjeF_N"/>
    <property type="match status" value="1"/>
</dbReference>
<dbReference type="EMBL" id="SOGN01000058">
    <property type="protein sequence ID" value="TFC77447.1"/>
    <property type="molecule type" value="Genomic_DNA"/>
</dbReference>
<dbReference type="PROSITE" id="PS51385">
    <property type="entry name" value="YJEF_N"/>
    <property type="match status" value="1"/>
</dbReference>
<dbReference type="EC" id="5.1.99.6" evidence="1"/>
<feature type="binding site" evidence="1">
    <location>
        <position position="115"/>
    </location>
    <ligand>
        <name>K(+)</name>
        <dbReference type="ChEBI" id="CHEBI:29103"/>
    </ligand>
</feature>
<dbReference type="GO" id="GO:0052856">
    <property type="term" value="F:NAD(P)HX epimerase activity"/>
    <property type="evidence" value="ECO:0007669"/>
    <property type="project" value="UniProtKB-UniRule"/>
</dbReference>
<evidence type="ECO:0000313" key="5">
    <source>
        <dbReference type="Proteomes" id="UP000298433"/>
    </source>
</evidence>
<feature type="binding site" evidence="1">
    <location>
        <position position="155"/>
    </location>
    <ligand>
        <name>(6S)-NADPHX</name>
        <dbReference type="ChEBI" id="CHEBI:64076"/>
    </ligand>
</feature>
<keyword evidence="1" id="KW-0521">NADP</keyword>
<dbReference type="OrthoDB" id="9806925at2"/>
<comment type="caution">
    <text evidence="4">The sequence shown here is derived from an EMBL/GenBank/DDBJ whole genome shotgun (WGS) entry which is preliminary data.</text>
</comment>
<evidence type="ECO:0000259" key="2">
    <source>
        <dbReference type="PROSITE" id="PS50206"/>
    </source>
</evidence>
<feature type="binding site" evidence="1">
    <location>
        <begin position="50"/>
        <end position="54"/>
    </location>
    <ligand>
        <name>(6S)-NADPHX</name>
        <dbReference type="ChEBI" id="CHEBI:64076"/>
    </ligand>
</feature>